<organism evidence="6 7">
    <name type="scientific">Mesobacillus boroniphilus JCM 21738</name>
    <dbReference type="NCBI Taxonomy" id="1294265"/>
    <lineage>
        <taxon>Bacteria</taxon>
        <taxon>Bacillati</taxon>
        <taxon>Bacillota</taxon>
        <taxon>Bacilli</taxon>
        <taxon>Bacillales</taxon>
        <taxon>Bacillaceae</taxon>
        <taxon>Mesobacillus</taxon>
    </lineage>
</organism>
<evidence type="ECO:0000256" key="5">
    <source>
        <dbReference type="ARBA" id="ARBA00022833"/>
    </source>
</evidence>
<evidence type="ECO:0000313" key="6">
    <source>
        <dbReference type="EMBL" id="GAE47420.1"/>
    </source>
</evidence>
<dbReference type="SUPFAM" id="SSF53187">
    <property type="entry name" value="Zn-dependent exopeptidases"/>
    <property type="match status" value="1"/>
</dbReference>
<evidence type="ECO:0000256" key="1">
    <source>
        <dbReference type="ARBA" id="ARBA00006247"/>
    </source>
</evidence>
<dbReference type="EMBL" id="BAUW01000076">
    <property type="protein sequence ID" value="GAE47420.1"/>
    <property type="molecule type" value="Genomic_DNA"/>
</dbReference>
<sequence length="120" mass="13713">MEEVKGYIEKTIDDEDIKVTIEGSEASGVSAVDSWHFRTIQQSAINVYDEAVIAPYLMFAGSDAKHYDSIAENTYRFLPVQLTSEDLNRMHGTNEHISIENYLKAISFYMEVIREADKEQ</sequence>
<keyword evidence="3" id="KW-0479">Metal-binding</keyword>
<name>W4RSQ0_9BACI</name>
<keyword evidence="2" id="KW-0645">Protease</keyword>
<evidence type="ECO:0000256" key="4">
    <source>
        <dbReference type="ARBA" id="ARBA00022801"/>
    </source>
</evidence>
<dbReference type="Pfam" id="PF01546">
    <property type="entry name" value="Peptidase_M20"/>
    <property type="match status" value="1"/>
</dbReference>
<evidence type="ECO:0000256" key="3">
    <source>
        <dbReference type="ARBA" id="ARBA00022723"/>
    </source>
</evidence>
<dbReference type="InterPro" id="IPR002933">
    <property type="entry name" value="Peptidase_M20"/>
</dbReference>
<evidence type="ECO:0000313" key="7">
    <source>
        <dbReference type="Proteomes" id="UP000018949"/>
    </source>
</evidence>
<dbReference type="PANTHER" id="PTHR45962:SF1">
    <property type="entry name" value="N-FATTY-ACYL-AMINO ACID SYNTHASE_HYDROLASE PM20D1"/>
    <property type="match status" value="1"/>
</dbReference>
<keyword evidence="4" id="KW-0378">Hydrolase</keyword>
<gene>
    <name evidence="6" type="ORF">JCM21738_4402</name>
</gene>
<dbReference type="Gene3D" id="1.10.150.900">
    <property type="match status" value="1"/>
</dbReference>
<dbReference type="PANTHER" id="PTHR45962">
    <property type="entry name" value="N-FATTY-ACYL-AMINO ACID SYNTHASE/HYDROLASE PM20D1"/>
    <property type="match status" value="1"/>
</dbReference>
<dbReference type="Proteomes" id="UP000018949">
    <property type="component" value="Unassembled WGS sequence"/>
</dbReference>
<evidence type="ECO:0000256" key="2">
    <source>
        <dbReference type="ARBA" id="ARBA00022670"/>
    </source>
</evidence>
<dbReference type="AlphaFoldDB" id="W4RSQ0"/>
<comment type="caution">
    <text evidence="6">The sequence shown here is derived from an EMBL/GenBank/DDBJ whole genome shotgun (WGS) entry which is preliminary data.</text>
</comment>
<protein>
    <submittedName>
        <fullName evidence="6">Peptidase</fullName>
    </submittedName>
</protein>
<dbReference type="GO" id="GO:0046872">
    <property type="term" value="F:metal ion binding"/>
    <property type="evidence" value="ECO:0007669"/>
    <property type="project" value="UniProtKB-KW"/>
</dbReference>
<reference evidence="6 7" key="1">
    <citation type="submission" date="2013-12" db="EMBL/GenBank/DDBJ databases">
        <title>NBRP : Genome information of microbial organism related human and environment.</title>
        <authorList>
            <person name="Hattori M."/>
            <person name="Oshima K."/>
            <person name="Inaba H."/>
            <person name="Suda W."/>
            <person name="Sakamoto M."/>
            <person name="Iino T."/>
            <person name="Kitahara M."/>
            <person name="Oshida Y."/>
            <person name="Iida T."/>
            <person name="Kudo T."/>
            <person name="Itoh T."/>
            <person name="Ahmed I."/>
            <person name="Ohkuma M."/>
        </authorList>
    </citation>
    <scope>NUCLEOTIDE SEQUENCE [LARGE SCALE GENOMIC DNA]</scope>
    <source>
        <strain evidence="6 7">JCM 21738</strain>
    </source>
</reference>
<keyword evidence="7" id="KW-1185">Reference proteome</keyword>
<proteinExistence type="inferred from homology"/>
<accession>W4RSQ0</accession>
<dbReference type="GO" id="GO:0008233">
    <property type="term" value="F:peptidase activity"/>
    <property type="evidence" value="ECO:0007669"/>
    <property type="project" value="UniProtKB-KW"/>
</dbReference>
<dbReference type="eggNOG" id="COG0624">
    <property type="taxonomic scope" value="Bacteria"/>
</dbReference>
<keyword evidence="5" id="KW-0862">Zinc</keyword>
<comment type="similarity">
    <text evidence="1">Belongs to the peptidase M20A family.</text>
</comment>
<dbReference type="GO" id="GO:0006508">
    <property type="term" value="P:proteolysis"/>
    <property type="evidence" value="ECO:0007669"/>
    <property type="project" value="UniProtKB-KW"/>
</dbReference>
<dbReference type="InterPro" id="IPR047177">
    <property type="entry name" value="Pept_M20A"/>
</dbReference>